<dbReference type="Gene3D" id="3.40.50.300">
    <property type="entry name" value="P-loop containing nucleotide triphosphate hydrolases"/>
    <property type="match status" value="1"/>
</dbReference>
<evidence type="ECO:0000313" key="1">
    <source>
        <dbReference type="EMBL" id="KKK50721.1"/>
    </source>
</evidence>
<gene>
    <name evidence="1" type="ORF">LCGC14_3122190</name>
</gene>
<organism evidence="1">
    <name type="scientific">marine sediment metagenome</name>
    <dbReference type="NCBI Taxonomy" id="412755"/>
    <lineage>
        <taxon>unclassified sequences</taxon>
        <taxon>metagenomes</taxon>
        <taxon>ecological metagenomes</taxon>
    </lineage>
</organism>
<protein>
    <recommendedName>
        <fullName evidence="2">DNA2/NAM7 helicase helicase domain-containing protein</fullName>
    </recommendedName>
</protein>
<accession>A0A0F8YRS7</accession>
<name>A0A0F8YRS7_9ZZZZ</name>
<dbReference type="EMBL" id="LAZR01067878">
    <property type="protein sequence ID" value="KKK50721.1"/>
    <property type="molecule type" value="Genomic_DNA"/>
</dbReference>
<dbReference type="InterPro" id="IPR027417">
    <property type="entry name" value="P-loop_NTPase"/>
</dbReference>
<sequence>MVLIMIRTSIYPRPDIFQVEAIKNSLQNTISAILGPPSTGKSQTIAALLDEYLCRR</sequence>
<comment type="caution">
    <text evidence="1">The sequence shown here is derived from an EMBL/GenBank/DDBJ whole genome shotgun (WGS) entry which is preliminary data.</text>
</comment>
<dbReference type="SUPFAM" id="SSF52540">
    <property type="entry name" value="P-loop containing nucleoside triphosphate hydrolases"/>
    <property type="match status" value="1"/>
</dbReference>
<dbReference type="AlphaFoldDB" id="A0A0F8YRS7"/>
<evidence type="ECO:0008006" key="2">
    <source>
        <dbReference type="Google" id="ProtNLM"/>
    </source>
</evidence>
<reference evidence="1" key="1">
    <citation type="journal article" date="2015" name="Nature">
        <title>Complex archaea that bridge the gap between prokaryotes and eukaryotes.</title>
        <authorList>
            <person name="Spang A."/>
            <person name="Saw J.H."/>
            <person name="Jorgensen S.L."/>
            <person name="Zaremba-Niedzwiedzka K."/>
            <person name="Martijn J."/>
            <person name="Lind A.E."/>
            <person name="van Eijk R."/>
            <person name="Schleper C."/>
            <person name="Guy L."/>
            <person name="Ettema T.J."/>
        </authorList>
    </citation>
    <scope>NUCLEOTIDE SEQUENCE</scope>
</reference>
<proteinExistence type="predicted"/>